<dbReference type="InterPro" id="IPR011051">
    <property type="entry name" value="RmlC_Cupin_sf"/>
</dbReference>
<sequence length="141" mass="16285">MVELIKGSEFIDERGALRFFNDFDMGEVVRFYEIAPVDTKIIRAWQGHRHEKKWFHCLNGSFIINLVKVDDFDNPSDQLVPEKITLKSDNPSVLAVPKGYATGIKAVEEGSRLQVFSNFGLEASKKDDYRFPLNMWDALWQ</sequence>
<evidence type="ECO:0000313" key="2">
    <source>
        <dbReference type="Proteomes" id="UP000032726"/>
    </source>
</evidence>
<dbReference type="RefSeq" id="WP_045802652.1">
    <property type="nucleotide sequence ID" value="NZ_CP011071.1"/>
</dbReference>
<protein>
    <submittedName>
        <fullName evidence="1">Putative sugar epimerase</fullName>
    </submittedName>
</protein>
<evidence type="ECO:0000313" key="1">
    <source>
        <dbReference type="EMBL" id="AKA36073.1"/>
    </source>
</evidence>
<gene>
    <name evidence="1" type="ORF">VC82_2499</name>
</gene>
<accession>A0A0D5YW48</accession>
<dbReference type="AlphaFoldDB" id="A0A0D5YW48"/>
<keyword evidence="2" id="KW-1185">Reference proteome</keyword>
<dbReference type="Proteomes" id="UP000032726">
    <property type="component" value="Chromosome"/>
</dbReference>
<dbReference type="OrthoDB" id="826649at2"/>
<dbReference type="SUPFAM" id="SSF51182">
    <property type="entry name" value="RmlC-like cupins"/>
    <property type="match status" value="1"/>
</dbReference>
<organism evidence="1 2">
    <name type="scientific">Flagellimonas lutaonensis</name>
    <dbReference type="NCBI Taxonomy" id="516051"/>
    <lineage>
        <taxon>Bacteria</taxon>
        <taxon>Pseudomonadati</taxon>
        <taxon>Bacteroidota</taxon>
        <taxon>Flavobacteriia</taxon>
        <taxon>Flavobacteriales</taxon>
        <taxon>Flavobacteriaceae</taxon>
        <taxon>Flagellimonas</taxon>
    </lineage>
</organism>
<dbReference type="STRING" id="516051.VC82_2499"/>
<dbReference type="HOGENOM" id="CLU_1793417_0_0_10"/>
<proteinExistence type="predicted"/>
<dbReference type="KEGG" id="mlt:VC82_2499"/>
<reference evidence="1 2" key="1">
    <citation type="submission" date="2015-03" db="EMBL/GenBank/DDBJ databases">
        <title>Complete genome sequence of Muricauda lutaonensis CC-HSB-11T, isolated from a coastal hot spring.</title>
        <authorList>
            <person name="Kim K.M."/>
        </authorList>
    </citation>
    <scope>NUCLEOTIDE SEQUENCE [LARGE SCALE GENOMIC DNA]</scope>
    <source>
        <strain evidence="1 2">CC-HSB-11</strain>
    </source>
</reference>
<dbReference type="InterPro" id="IPR014710">
    <property type="entry name" value="RmlC-like_jellyroll"/>
</dbReference>
<name>A0A0D5YW48_9FLAO</name>
<dbReference type="EMBL" id="CP011071">
    <property type="protein sequence ID" value="AKA36073.1"/>
    <property type="molecule type" value="Genomic_DNA"/>
</dbReference>
<dbReference type="Gene3D" id="2.60.120.10">
    <property type="entry name" value="Jelly Rolls"/>
    <property type="match status" value="1"/>
</dbReference>